<proteinExistence type="predicted"/>
<dbReference type="EMBL" id="KL226333">
    <property type="protein sequence ID" value="KFM11794.1"/>
    <property type="molecule type" value="Genomic_DNA"/>
</dbReference>
<reference evidence="1 2" key="1">
    <citation type="submission" date="2014-04" db="EMBL/GenBank/DDBJ databases">
        <title>Genome evolution of avian class.</title>
        <authorList>
            <person name="Zhang G."/>
            <person name="Li C."/>
        </authorList>
    </citation>
    <scope>NUCLEOTIDE SEQUENCE [LARGE SCALE GENOMIC DNA]</scope>
    <source>
        <strain evidence="1">BGI_AS27</strain>
    </source>
</reference>
<accession>A0A087RE90</accession>
<evidence type="ECO:0000313" key="1">
    <source>
        <dbReference type="EMBL" id="KFM11794.1"/>
    </source>
</evidence>
<feature type="non-terminal residue" evidence="1">
    <location>
        <position position="45"/>
    </location>
</feature>
<name>A0A087RE90_APTFO</name>
<feature type="non-terminal residue" evidence="1">
    <location>
        <position position="1"/>
    </location>
</feature>
<evidence type="ECO:0000313" key="2">
    <source>
        <dbReference type="Proteomes" id="UP000053286"/>
    </source>
</evidence>
<protein>
    <submittedName>
        <fullName evidence="1">Uncharacterized protein</fullName>
    </submittedName>
</protein>
<dbReference type="Proteomes" id="UP000053286">
    <property type="component" value="Unassembled WGS sequence"/>
</dbReference>
<dbReference type="AlphaFoldDB" id="A0A087RE90"/>
<keyword evidence="2" id="KW-1185">Reference proteome</keyword>
<sequence length="45" mass="5250">IISPCLCLPLEWISIYFCLRFSQRKIRSYFGTSCFADESGFILKP</sequence>
<organism evidence="1 2">
    <name type="scientific">Aptenodytes forsteri</name>
    <name type="common">Emperor penguin</name>
    <dbReference type="NCBI Taxonomy" id="9233"/>
    <lineage>
        <taxon>Eukaryota</taxon>
        <taxon>Metazoa</taxon>
        <taxon>Chordata</taxon>
        <taxon>Craniata</taxon>
        <taxon>Vertebrata</taxon>
        <taxon>Euteleostomi</taxon>
        <taxon>Archelosauria</taxon>
        <taxon>Archosauria</taxon>
        <taxon>Dinosauria</taxon>
        <taxon>Saurischia</taxon>
        <taxon>Theropoda</taxon>
        <taxon>Coelurosauria</taxon>
        <taxon>Aves</taxon>
        <taxon>Neognathae</taxon>
        <taxon>Neoaves</taxon>
        <taxon>Aequornithes</taxon>
        <taxon>Sphenisciformes</taxon>
        <taxon>Spheniscidae</taxon>
        <taxon>Aptenodytes</taxon>
    </lineage>
</organism>
<gene>
    <name evidence="1" type="ORF">AS27_07754</name>
</gene>